<comment type="similarity">
    <text evidence="2">Belongs to the cytochrome P450 family.</text>
</comment>
<evidence type="ECO:0000256" key="1">
    <source>
        <dbReference type="ARBA" id="ARBA00001971"/>
    </source>
</evidence>
<keyword evidence="6" id="KW-0503">Monooxygenase</keyword>
<keyword evidence="3" id="KW-0479">Metal-binding</keyword>
<proteinExistence type="inferred from homology"/>
<reference evidence="7" key="1">
    <citation type="submission" date="2019-11" db="EMBL/GenBank/DDBJ databases">
        <title>Bipolaris sorokiniana Genome sequencing.</title>
        <authorList>
            <person name="Wang H."/>
        </authorList>
    </citation>
    <scope>NUCLEOTIDE SEQUENCE</scope>
</reference>
<organism evidence="7 8">
    <name type="scientific">Cochliobolus sativus</name>
    <name type="common">Common root rot and spot blotch fungus</name>
    <name type="synonym">Bipolaris sorokiniana</name>
    <dbReference type="NCBI Taxonomy" id="45130"/>
    <lineage>
        <taxon>Eukaryota</taxon>
        <taxon>Fungi</taxon>
        <taxon>Dikarya</taxon>
        <taxon>Ascomycota</taxon>
        <taxon>Pezizomycotina</taxon>
        <taxon>Dothideomycetes</taxon>
        <taxon>Pleosporomycetidae</taxon>
        <taxon>Pleosporales</taxon>
        <taxon>Pleosporineae</taxon>
        <taxon>Pleosporaceae</taxon>
        <taxon>Bipolaris</taxon>
    </lineage>
</organism>
<dbReference type="AlphaFoldDB" id="A0A8H6DST8"/>
<evidence type="ECO:0008006" key="9">
    <source>
        <dbReference type="Google" id="ProtNLM"/>
    </source>
</evidence>
<dbReference type="InterPro" id="IPR036396">
    <property type="entry name" value="Cyt_P450_sf"/>
</dbReference>
<protein>
    <recommendedName>
        <fullName evidence="9">Cytochrome P450</fullName>
    </recommendedName>
</protein>
<dbReference type="InterPro" id="IPR050121">
    <property type="entry name" value="Cytochrome_P450_monoxygenase"/>
</dbReference>
<evidence type="ECO:0000256" key="2">
    <source>
        <dbReference type="ARBA" id="ARBA00010617"/>
    </source>
</evidence>
<dbReference type="GO" id="GO:0016705">
    <property type="term" value="F:oxidoreductase activity, acting on paired donors, with incorporation or reduction of molecular oxygen"/>
    <property type="evidence" value="ECO:0007669"/>
    <property type="project" value="InterPro"/>
</dbReference>
<evidence type="ECO:0000256" key="3">
    <source>
        <dbReference type="ARBA" id="ARBA00022723"/>
    </source>
</evidence>
<dbReference type="GO" id="GO:0004497">
    <property type="term" value="F:monooxygenase activity"/>
    <property type="evidence" value="ECO:0007669"/>
    <property type="project" value="UniProtKB-KW"/>
</dbReference>
<dbReference type="GO" id="GO:0020037">
    <property type="term" value="F:heme binding"/>
    <property type="evidence" value="ECO:0007669"/>
    <property type="project" value="InterPro"/>
</dbReference>
<dbReference type="SUPFAM" id="SSF48264">
    <property type="entry name" value="Cytochrome P450"/>
    <property type="match status" value="1"/>
</dbReference>
<name>A0A8H6DST8_COCSA</name>
<sequence>MAIGPREISIYDPSAIQPLLGFSSMTTKGPFYDVMEKSLRLNRDKVFHHQRHRVWDNGMKECKFCTQQRRCYPLTIVALSTFSPLVEAFIDKLLAQLHKQNGEPTELLHYCSYYSYDVMSKLAFGESIGLLEGKQSEVEASILNTFNSSSSAMGLMYHGPYVPYALAYEHTWGGHFNCRADERMARLERVPNETAHRHGNTDFVGHLIKNTPNNKAGLELLYGESRLIISAGSETTSTALTFTLMQLATNPKYVDAIRKEFRDCVSFNCQRPLPMLDAVIQESMRLWPSIFFAPQRVTPSSDYTSIRILFLEIQLCKCRLSPSFAIQETL</sequence>
<keyword evidence="5" id="KW-0408">Iron</keyword>
<dbReference type="EMBL" id="WNKQ01000014">
    <property type="protein sequence ID" value="KAF5847141.1"/>
    <property type="molecule type" value="Genomic_DNA"/>
</dbReference>
<dbReference type="PANTHER" id="PTHR24305:SF187">
    <property type="entry name" value="P450, PUTATIVE (EUROFUNG)-RELATED"/>
    <property type="match status" value="1"/>
</dbReference>
<keyword evidence="4" id="KW-0560">Oxidoreductase</keyword>
<comment type="caution">
    <text evidence="7">The sequence shown here is derived from an EMBL/GenBank/DDBJ whole genome shotgun (WGS) entry which is preliminary data.</text>
</comment>
<dbReference type="Gene3D" id="1.10.630.10">
    <property type="entry name" value="Cytochrome P450"/>
    <property type="match status" value="1"/>
</dbReference>
<gene>
    <name evidence="7" type="ORF">GGP41_003399</name>
</gene>
<accession>A0A8H6DST8</accession>
<dbReference type="Proteomes" id="UP000624244">
    <property type="component" value="Unassembled WGS sequence"/>
</dbReference>
<dbReference type="InterPro" id="IPR001128">
    <property type="entry name" value="Cyt_P450"/>
</dbReference>
<evidence type="ECO:0000256" key="6">
    <source>
        <dbReference type="ARBA" id="ARBA00023033"/>
    </source>
</evidence>
<dbReference type="Pfam" id="PF00067">
    <property type="entry name" value="p450"/>
    <property type="match status" value="1"/>
</dbReference>
<comment type="cofactor">
    <cofactor evidence="1">
        <name>heme</name>
        <dbReference type="ChEBI" id="CHEBI:30413"/>
    </cofactor>
</comment>
<evidence type="ECO:0000313" key="7">
    <source>
        <dbReference type="EMBL" id="KAF5847141.1"/>
    </source>
</evidence>
<dbReference type="GO" id="GO:0005506">
    <property type="term" value="F:iron ion binding"/>
    <property type="evidence" value="ECO:0007669"/>
    <property type="project" value="InterPro"/>
</dbReference>
<dbReference type="PRINTS" id="PR00385">
    <property type="entry name" value="P450"/>
</dbReference>
<dbReference type="PANTHER" id="PTHR24305">
    <property type="entry name" value="CYTOCHROME P450"/>
    <property type="match status" value="1"/>
</dbReference>
<evidence type="ECO:0000313" key="8">
    <source>
        <dbReference type="Proteomes" id="UP000624244"/>
    </source>
</evidence>
<evidence type="ECO:0000256" key="5">
    <source>
        <dbReference type="ARBA" id="ARBA00023004"/>
    </source>
</evidence>
<evidence type="ECO:0000256" key="4">
    <source>
        <dbReference type="ARBA" id="ARBA00023002"/>
    </source>
</evidence>